<dbReference type="CDD" id="cd04301">
    <property type="entry name" value="NAT_SF"/>
    <property type="match status" value="1"/>
</dbReference>
<evidence type="ECO:0000313" key="4">
    <source>
        <dbReference type="Proteomes" id="UP001320766"/>
    </source>
</evidence>
<sequence>MSDGVQRPAVTTGHVPHPHASTETDPHTTMNWITHPETAADLDRIREVNLAAFPTSHEADLVEALRADREAWIPGLSWVAQEPGGAVAGYALLTRCHVDGAPALTLGPCAVRPEHQRRGAGSAAVRAALDAAREQGESLVLVLGHAEYYPRFGFTPASGHGIRPPFDVEDKYMMALVLDPARPVPSGTIRYPAAFGV</sequence>
<dbReference type="EMBL" id="JAMZEC010000001">
    <property type="protein sequence ID" value="MCP2351828.1"/>
    <property type="molecule type" value="Genomic_DNA"/>
</dbReference>
<organism evidence="3 4">
    <name type="scientific">Nonomuraea roseoviolacea subsp. carminata</name>
    <dbReference type="NCBI Taxonomy" id="160689"/>
    <lineage>
        <taxon>Bacteria</taxon>
        <taxon>Bacillati</taxon>
        <taxon>Actinomycetota</taxon>
        <taxon>Actinomycetes</taxon>
        <taxon>Streptosporangiales</taxon>
        <taxon>Streptosporangiaceae</taxon>
        <taxon>Nonomuraea</taxon>
    </lineage>
</organism>
<dbReference type="Proteomes" id="UP001320766">
    <property type="component" value="Unassembled WGS sequence"/>
</dbReference>
<feature type="domain" description="N-acetyltransferase" evidence="2">
    <location>
        <begin position="32"/>
        <end position="179"/>
    </location>
</feature>
<protein>
    <submittedName>
        <fullName evidence="3">N-acetyltransferase YhbS</fullName>
    </submittedName>
</protein>
<dbReference type="SUPFAM" id="SSF55729">
    <property type="entry name" value="Acyl-CoA N-acyltransferases (Nat)"/>
    <property type="match status" value="1"/>
</dbReference>
<evidence type="ECO:0000259" key="2">
    <source>
        <dbReference type="PROSITE" id="PS51186"/>
    </source>
</evidence>
<dbReference type="PROSITE" id="PS51186">
    <property type="entry name" value="GNAT"/>
    <property type="match status" value="1"/>
</dbReference>
<keyword evidence="4" id="KW-1185">Reference proteome</keyword>
<gene>
    <name evidence="3" type="ORF">HD595_007950</name>
</gene>
<dbReference type="InterPro" id="IPR016181">
    <property type="entry name" value="Acyl_CoA_acyltransferase"/>
</dbReference>
<proteinExistence type="predicted"/>
<dbReference type="Pfam" id="PF00583">
    <property type="entry name" value="Acetyltransf_1"/>
    <property type="match status" value="1"/>
</dbReference>
<evidence type="ECO:0000256" key="1">
    <source>
        <dbReference type="SAM" id="MobiDB-lite"/>
    </source>
</evidence>
<feature type="region of interest" description="Disordered" evidence="1">
    <location>
        <begin position="1"/>
        <end position="30"/>
    </location>
</feature>
<evidence type="ECO:0000313" key="3">
    <source>
        <dbReference type="EMBL" id="MCP2351828.1"/>
    </source>
</evidence>
<accession>A0ABT1KCT0</accession>
<name>A0ABT1KCT0_9ACTN</name>
<dbReference type="Gene3D" id="3.40.630.30">
    <property type="match status" value="1"/>
</dbReference>
<comment type="caution">
    <text evidence="3">The sequence shown here is derived from an EMBL/GenBank/DDBJ whole genome shotgun (WGS) entry which is preliminary data.</text>
</comment>
<reference evidence="3 4" key="1">
    <citation type="submission" date="2022-06" db="EMBL/GenBank/DDBJ databases">
        <title>Sequencing the genomes of 1000 actinobacteria strains.</title>
        <authorList>
            <person name="Klenk H.-P."/>
        </authorList>
    </citation>
    <scope>NUCLEOTIDE SEQUENCE [LARGE SCALE GENOMIC DNA]</scope>
    <source>
        <strain evidence="3 4">DSM 44170</strain>
    </source>
</reference>
<dbReference type="InterPro" id="IPR000182">
    <property type="entry name" value="GNAT_dom"/>
</dbReference>